<sequence>MTTQELANRYYELASQSKWIEIQDGLYDGQVLSREPEHAALRGVQVITQGLEALKAKGVAHRGMIETVHSQYCSEPLVAGNFFSVVLRRDVTYKDKPRMETEEIGIFEVKDGKVVSEQFFY</sequence>
<dbReference type="AlphaFoldDB" id="A0A1H8FLM2"/>
<dbReference type="InterPro" id="IPR046860">
    <property type="entry name" value="SnoaL_5"/>
</dbReference>
<dbReference type="Gene3D" id="3.10.450.50">
    <property type="match status" value="1"/>
</dbReference>
<accession>A0A1H8FLM2</accession>
<evidence type="ECO:0000313" key="2">
    <source>
        <dbReference type="EMBL" id="SEN32582.1"/>
    </source>
</evidence>
<dbReference type="SUPFAM" id="SSF54427">
    <property type="entry name" value="NTF2-like"/>
    <property type="match status" value="1"/>
</dbReference>
<dbReference type="EMBL" id="FOBB01000009">
    <property type="protein sequence ID" value="SEN32582.1"/>
    <property type="molecule type" value="Genomic_DNA"/>
</dbReference>
<organism evidence="2 3">
    <name type="scientific">Chitinophaga rupis</name>
    <dbReference type="NCBI Taxonomy" id="573321"/>
    <lineage>
        <taxon>Bacteria</taxon>
        <taxon>Pseudomonadati</taxon>
        <taxon>Bacteroidota</taxon>
        <taxon>Chitinophagia</taxon>
        <taxon>Chitinophagales</taxon>
        <taxon>Chitinophagaceae</taxon>
        <taxon>Chitinophaga</taxon>
    </lineage>
</organism>
<evidence type="ECO:0000259" key="1">
    <source>
        <dbReference type="Pfam" id="PF20409"/>
    </source>
</evidence>
<gene>
    <name evidence="2" type="ORF">SAMN04488505_109236</name>
</gene>
<dbReference type="RefSeq" id="WP_089919440.1">
    <property type="nucleotide sequence ID" value="NZ_FOBB01000009.1"/>
</dbReference>
<dbReference type="InterPro" id="IPR032710">
    <property type="entry name" value="NTF2-like_dom_sf"/>
</dbReference>
<proteinExistence type="predicted"/>
<evidence type="ECO:0000313" key="3">
    <source>
        <dbReference type="Proteomes" id="UP000198984"/>
    </source>
</evidence>
<dbReference type="STRING" id="573321.SAMN04488505_109236"/>
<name>A0A1H8FLM2_9BACT</name>
<protein>
    <recommendedName>
        <fullName evidence="1">SnoaL-like domain-containing protein</fullName>
    </recommendedName>
</protein>
<dbReference type="Pfam" id="PF20409">
    <property type="entry name" value="SnoaL_5"/>
    <property type="match status" value="1"/>
</dbReference>
<keyword evidence="3" id="KW-1185">Reference proteome</keyword>
<feature type="domain" description="SnoaL-like" evidence="1">
    <location>
        <begin position="1"/>
        <end position="121"/>
    </location>
</feature>
<dbReference type="Proteomes" id="UP000198984">
    <property type="component" value="Unassembled WGS sequence"/>
</dbReference>
<dbReference type="OrthoDB" id="336094at2"/>
<reference evidence="2 3" key="1">
    <citation type="submission" date="2016-10" db="EMBL/GenBank/DDBJ databases">
        <authorList>
            <person name="de Groot N.N."/>
        </authorList>
    </citation>
    <scope>NUCLEOTIDE SEQUENCE [LARGE SCALE GENOMIC DNA]</scope>
    <source>
        <strain evidence="2 3">DSM 21039</strain>
    </source>
</reference>